<comment type="caution">
    <text evidence="2">The sequence shown here is derived from an EMBL/GenBank/DDBJ whole genome shotgun (WGS) entry which is preliminary data.</text>
</comment>
<proteinExistence type="predicted"/>
<feature type="compositionally biased region" description="Polar residues" evidence="1">
    <location>
        <begin position="73"/>
        <end position="84"/>
    </location>
</feature>
<evidence type="ECO:0000256" key="1">
    <source>
        <dbReference type="SAM" id="MobiDB-lite"/>
    </source>
</evidence>
<feature type="compositionally biased region" description="Basic and acidic residues" evidence="1">
    <location>
        <begin position="58"/>
        <end position="72"/>
    </location>
</feature>
<keyword evidence="3" id="KW-1185">Reference proteome</keyword>
<evidence type="ECO:0000313" key="3">
    <source>
        <dbReference type="Proteomes" id="UP001314263"/>
    </source>
</evidence>
<feature type="compositionally biased region" description="Basic residues" evidence="1">
    <location>
        <begin position="1"/>
        <end position="12"/>
    </location>
</feature>
<reference evidence="2 3" key="1">
    <citation type="submission" date="2023-10" db="EMBL/GenBank/DDBJ databases">
        <authorList>
            <person name="Maclean D."/>
            <person name="Macfadyen A."/>
        </authorList>
    </citation>
    <scope>NUCLEOTIDE SEQUENCE [LARGE SCALE GENOMIC DNA]</scope>
</reference>
<protein>
    <submittedName>
        <fullName evidence="2">Uncharacterized protein</fullName>
    </submittedName>
</protein>
<dbReference type="EMBL" id="CAUYUE010000003">
    <property type="protein sequence ID" value="CAK0759609.1"/>
    <property type="molecule type" value="Genomic_DNA"/>
</dbReference>
<name>A0AAV1HWK8_9CHLO</name>
<organism evidence="2 3">
    <name type="scientific">Coccomyxa viridis</name>
    <dbReference type="NCBI Taxonomy" id="1274662"/>
    <lineage>
        <taxon>Eukaryota</taxon>
        <taxon>Viridiplantae</taxon>
        <taxon>Chlorophyta</taxon>
        <taxon>core chlorophytes</taxon>
        <taxon>Trebouxiophyceae</taxon>
        <taxon>Trebouxiophyceae incertae sedis</taxon>
        <taxon>Coccomyxaceae</taxon>
        <taxon>Coccomyxa</taxon>
    </lineage>
</organism>
<feature type="region of interest" description="Disordered" evidence="1">
    <location>
        <begin position="46"/>
        <end position="185"/>
    </location>
</feature>
<dbReference type="Proteomes" id="UP001314263">
    <property type="component" value="Unassembled WGS sequence"/>
</dbReference>
<sequence length="208" mass="22284">MAPKKPPIKAKSKAPAASKGTVQGHVAMVVRPTDSAPIGDQQVIKGSAKLSRPSPVIEDTHDVAQKLHHEEGQQGNPLPSSSAGTDDEANDASDKQETEDAEDRSLEVPPSSPTKKRRILDPSMAISILQHTRGAAHASPTRSAISSHQDSEKANASSGTIEDLSRRFRRSASISPPRERNVDASLEAVRDELAARIAYDESDWDSES</sequence>
<gene>
    <name evidence="2" type="ORF">CVIRNUC_002710</name>
</gene>
<feature type="region of interest" description="Disordered" evidence="1">
    <location>
        <begin position="1"/>
        <end position="24"/>
    </location>
</feature>
<evidence type="ECO:0000313" key="2">
    <source>
        <dbReference type="EMBL" id="CAK0759609.1"/>
    </source>
</evidence>
<feature type="compositionally biased region" description="Basic and acidic residues" evidence="1">
    <location>
        <begin position="92"/>
        <end position="106"/>
    </location>
</feature>
<dbReference type="AlphaFoldDB" id="A0AAV1HWK8"/>
<feature type="compositionally biased region" description="Polar residues" evidence="1">
    <location>
        <begin position="140"/>
        <end position="160"/>
    </location>
</feature>
<accession>A0AAV1HWK8</accession>